<dbReference type="NCBIfam" id="TIGR03373">
    <property type="entry name" value="VI_minor_4"/>
    <property type="match status" value="1"/>
</dbReference>
<accession>A0A2S3V1G1</accession>
<organism evidence="1 2">
    <name type="scientific">Roseibium marinum</name>
    <dbReference type="NCBI Taxonomy" id="281252"/>
    <lineage>
        <taxon>Bacteria</taxon>
        <taxon>Pseudomonadati</taxon>
        <taxon>Pseudomonadota</taxon>
        <taxon>Alphaproteobacteria</taxon>
        <taxon>Hyphomicrobiales</taxon>
        <taxon>Stappiaceae</taxon>
        <taxon>Roseibium</taxon>
    </lineage>
</organism>
<dbReference type="Proteomes" id="UP000236959">
    <property type="component" value="Unassembled WGS sequence"/>
</dbReference>
<evidence type="ECO:0000313" key="2">
    <source>
        <dbReference type="Proteomes" id="UP000236959"/>
    </source>
</evidence>
<dbReference type="EMBL" id="PPCN01000001">
    <property type="protein sequence ID" value="POF33788.1"/>
    <property type="molecule type" value="Genomic_DNA"/>
</dbReference>
<dbReference type="InterPro" id="IPR038225">
    <property type="entry name" value="TagF_sf"/>
</dbReference>
<proteinExistence type="predicted"/>
<evidence type="ECO:0000313" key="1">
    <source>
        <dbReference type="EMBL" id="POF33788.1"/>
    </source>
</evidence>
<sequence length="250" mass="27402">MEHCGYFGKRPLERDFVFDGLAAGMTDVWAGLMSDWLASVQTTLPATWKKLYFEGPAWRFAIGPGLIGGTAWCGLLSASVDAVGRSFPLAALMQTGGPVRRLLFDRSAEKALDSLELQLMAFIEAQITRKQFLSAIAEHGNSLVRLQEGIPSTSRLEPDAGERALRVSFARTDGEAILADDAMSLRGPQAASPDLPLSYWWQDGGTARPPELCVWKGLPRGEGTGGFFSGEWRTFGWKRGQIDPDRILRP</sequence>
<keyword evidence="2" id="KW-1185">Reference proteome</keyword>
<name>A0A2S3V1G1_9HYPH</name>
<comment type="caution">
    <text evidence="1">The sequence shown here is derived from an EMBL/GenBank/DDBJ whole genome shotgun (WGS) entry which is preliminary data.</text>
</comment>
<dbReference type="AlphaFoldDB" id="A0A2S3V1G1"/>
<dbReference type="Gene3D" id="3.40.1730.10">
    <property type="entry name" value="pa0076 domain"/>
    <property type="match status" value="1"/>
</dbReference>
<dbReference type="OrthoDB" id="9801841at2"/>
<reference evidence="1 2" key="1">
    <citation type="submission" date="2018-01" db="EMBL/GenBank/DDBJ databases">
        <title>Genomic Encyclopedia of Archaeal and Bacterial Type Strains, Phase II (KMG-II): from individual species to whole genera.</title>
        <authorList>
            <person name="Goeker M."/>
        </authorList>
    </citation>
    <scope>NUCLEOTIDE SEQUENCE [LARGE SCALE GENOMIC DNA]</scope>
    <source>
        <strain evidence="1 2">DSM 17023</strain>
    </source>
</reference>
<dbReference type="RefSeq" id="WP_103220452.1">
    <property type="nucleotide sequence ID" value="NZ_PPCN01000001.1"/>
</dbReference>
<gene>
    <name evidence="1" type="ORF">CLV41_101237</name>
</gene>
<protein>
    <submittedName>
        <fullName evidence="1">Type VI secretion system ImpM family protein</fullName>
    </submittedName>
</protein>
<dbReference type="Pfam" id="PF09867">
    <property type="entry name" value="TagF_N"/>
    <property type="match status" value="1"/>
</dbReference>
<dbReference type="PIRSF" id="PIRSF029287">
    <property type="entry name" value="UCP029287"/>
    <property type="match status" value="1"/>
</dbReference>
<dbReference type="InterPro" id="IPR017748">
    <property type="entry name" value="TagF"/>
</dbReference>